<keyword evidence="2" id="KW-1185">Reference proteome</keyword>
<sequence>MGFDMLNLGSMGTLADPNAASHGDFPAALDREYEARLLRLAAARPRDFEAWCAAGPGFFMAGLAVMLASVRGEDRRGLLDLAERLYPGASEPEVFTRWLRLSPLRPSRFLPLFEMEARRAA</sequence>
<dbReference type="EMBL" id="BMME01000001">
    <property type="protein sequence ID" value="GGJ99629.1"/>
    <property type="molecule type" value="Genomic_DNA"/>
</dbReference>
<reference evidence="2" key="1">
    <citation type="journal article" date="2019" name="Int. J. Syst. Evol. Microbiol.">
        <title>The Global Catalogue of Microorganisms (GCM) 10K type strain sequencing project: providing services to taxonomists for standard genome sequencing and annotation.</title>
        <authorList>
            <consortium name="The Broad Institute Genomics Platform"/>
            <consortium name="The Broad Institute Genome Sequencing Center for Infectious Disease"/>
            <person name="Wu L."/>
            <person name="Ma J."/>
        </authorList>
    </citation>
    <scope>NUCLEOTIDE SEQUENCE [LARGE SCALE GENOMIC DNA]</scope>
    <source>
        <strain evidence="2">CGMCC 1.8985</strain>
    </source>
</reference>
<name>A0ABQ2EA73_9GAMM</name>
<dbReference type="RefSeq" id="WP_132985488.1">
    <property type="nucleotide sequence ID" value="NZ_BMME01000001.1"/>
</dbReference>
<organism evidence="1 2">
    <name type="scientific">Luteimonas terricola</name>
    <dbReference type="NCBI Taxonomy" id="645597"/>
    <lineage>
        <taxon>Bacteria</taxon>
        <taxon>Pseudomonadati</taxon>
        <taxon>Pseudomonadota</taxon>
        <taxon>Gammaproteobacteria</taxon>
        <taxon>Lysobacterales</taxon>
        <taxon>Lysobacteraceae</taxon>
        <taxon>Luteimonas</taxon>
    </lineage>
</organism>
<comment type="caution">
    <text evidence="1">The sequence shown here is derived from an EMBL/GenBank/DDBJ whole genome shotgun (WGS) entry which is preliminary data.</text>
</comment>
<protein>
    <submittedName>
        <fullName evidence="1">Uncharacterized protein</fullName>
    </submittedName>
</protein>
<accession>A0ABQ2EA73</accession>
<gene>
    <name evidence="1" type="ORF">GCM10011394_06030</name>
</gene>
<evidence type="ECO:0000313" key="2">
    <source>
        <dbReference type="Proteomes" id="UP000599009"/>
    </source>
</evidence>
<dbReference type="Proteomes" id="UP000599009">
    <property type="component" value="Unassembled WGS sequence"/>
</dbReference>
<proteinExistence type="predicted"/>
<evidence type="ECO:0000313" key="1">
    <source>
        <dbReference type="EMBL" id="GGJ99629.1"/>
    </source>
</evidence>